<sequence length="120" mass="13465">MAGWCIRWHVNYSAFKRGLSWVEVSGGLMAVWWSERLPVGKRRGGEWHMWRSTCTYSDHTDMQPITQDSGDGHWPLTPPGPDHPPAFLSATPSHTCTELKVPKALSDPLLLSVRSKLARG</sequence>
<dbReference type="Proteomes" id="UP000295070">
    <property type="component" value="Chromosome 22"/>
</dbReference>
<name>A0A484C6J5_PERFV</name>
<organism evidence="2 3">
    <name type="scientific">Perca flavescens</name>
    <name type="common">American yellow perch</name>
    <name type="synonym">Morone flavescens</name>
    <dbReference type="NCBI Taxonomy" id="8167"/>
    <lineage>
        <taxon>Eukaryota</taxon>
        <taxon>Metazoa</taxon>
        <taxon>Chordata</taxon>
        <taxon>Craniata</taxon>
        <taxon>Vertebrata</taxon>
        <taxon>Euteleostomi</taxon>
        <taxon>Actinopterygii</taxon>
        <taxon>Neopterygii</taxon>
        <taxon>Teleostei</taxon>
        <taxon>Neoteleostei</taxon>
        <taxon>Acanthomorphata</taxon>
        <taxon>Eupercaria</taxon>
        <taxon>Perciformes</taxon>
        <taxon>Percoidei</taxon>
        <taxon>Percidae</taxon>
        <taxon>Percinae</taxon>
        <taxon>Perca</taxon>
    </lineage>
</organism>
<accession>A0A484C6J5</accession>
<keyword evidence="3" id="KW-1185">Reference proteome</keyword>
<feature type="region of interest" description="Disordered" evidence="1">
    <location>
        <begin position="67"/>
        <end position="89"/>
    </location>
</feature>
<protein>
    <submittedName>
        <fullName evidence="2">Uncharacterized protein</fullName>
    </submittedName>
</protein>
<dbReference type="AlphaFoldDB" id="A0A484C6J5"/>
<dbReference type="EMBL" id="SCKG01000022">
    <property type="protein sequence ID" value="TDG97237.1"/>
    <property type="molecule type" value="Genomic_DNA"/>
</dbReference>
<proteinExistence type="predicted"/>
<reference evidence="2 3" key="1">
    <citation type="submission" date="2019-01" db="EMBL/GenBank/DDBJ databases">
        <title>A chromosome-scale genome assembly of the yellow perch, Perca flavescens.</title>
        <authorList>
            <person name="Feron R."/>
            <person name="Morvezen R."/>
            <person name="Bestin A."/>
            <person name="Haffray P."/>
            <person name="Klopp C."/>
            <person name="Zahm M."/>
            <person name="Cabau C."/>
            <person name="Roques C."/>
            <person name="Donnadieu C."/>
            <person name="Bouchez O."/>
            <person name="Christie M."/>
            <person name="Larson W."/>
            <person name="Guiguen Y."/>
        </authorList>
    </citation>
    <scope>NUCLEOTIDE SEQUENCE [LARGE SCALE GENOMIC DNA]</scope>
    <source>
        <strain evidence="2">YP-PL-M2</strain>
        <tissue evidence="2">Blood</tissue>
    </source>
</reference>
<comment type="caution">
    <text evidence="2">The sequence shown here is derived from an EMBL/GenBank/DDBJ whole genome shotgun (WGS) entry which is preliminary data.</text>
</comment>
<gene>
    <name evidence="2" type="ORF">EPR50_G00224010</name>
</gene>
<evidence type="ECO:0000313" key="2">
    <source>
        <dbReference type="EMBL" id="TDG97237.1"/>
    </source>
</evidence>
<evidence type="ECO:0000256" key="1">
    <source>
        <dbReference type="SAM" id="MobiDB-lite"/>
    </source>
</evidence>
<evidence type="ECO:0000313" key="3">
    <source>
        <dbReference type="Proteomes" id="UP000295070"/>
    </source>
</evidence>